<keyword evidence="4 8" id="KW-0812">Transmembrane</keyword>
<evidence type="ECO:0000256" key="7">
    <source>
        <dbReference type="ARBA" id="ARBA00023315"/>
    </source>
</evidence>
<evidence type="ECO:0000313" key="11">
    <source>
        <dbReference type="EMBL" id="QND56759.1"/>
    </source>
</evidence>
<dbReference type="Pfam" id="PF01757">
    <property type="entry name" value="Acyl_transf_3"/>
    <property type="match status" value="1"/>
</dbReference>
<evidence type="ECO:0000313" key="12">
    <source>
        <dbReference type="Proteomes" id="UP000515465"/>
    </source>
</evidence>
<evidence type="ECO:0000256" key="2">
    <source>
        <dbReference type="ARBA" id="ARBA00022475"/>
    </source>
</evidence>
<dbReference type="RefSeq" id="WP_183463183.1">
    <property type="nucleotide sequence ID" value="NZ_CP050296.1"/>
</dbReference>
<evidence type="ECO:0000256" key="6">
    <source>
        <dbReference type="ARBA" id="ARBA00023136"/>
    </source>
</evidence>
<feature type="transmembrane region" description="Helical" evidence="8">
    <location>
        <begin position="360"/>
        <end position="381"/>
    </location>
</feature>
<protein>
    <submittedName>
        <fullName evidence="11">Acyltransferase</fullName>
    </submittedName>
</protein>
<dbReference type="AlphaFoldDB" id="A0A7G6SQH7"/>
<feature type="transmembrane region" description="Helical" evidence="8">
    <location>
        <begin position="320"/>
        <end position="339"/>
    </location>
</feature>
<name>A0A7G6SQH7_9HYPH</name>
<dbReference type="InterPro" id="IPR050879">
    <property type="entry name" value="Acyltransferase_3"/>
</dbReference>
<keyword evidence="2" id="KW-1003">Cell membrane</keyword>
<organism evidence="11 12">
    <name type="scientific">Mesorhizobium huakuii</name>
    <dbReference type="NCBI Taxonomy" id="28104"/>
    <lineage>
        <taxon>Bacteria</taxon>
        <taxon>Pseudomonadati</taxon>
        <taxon>Pseudomonadota</taxon>
        <taxon>Alphaproteobacteria</taxon>
        <taxon>Hyphomicrobiales</taxon>
        <taxon>Phyllobacteriaceae</taxon>
        <taxon>Mesorhizobium</taxon>
    </lineage>
</organism>
<dbReference type="GO" id="GO:0016747">
    <property type="term" value="F:acyltransferase activity, transferring groups other than amino-acyl groups"/>
    <property type="evidence" value="ECO:0007669"/>
    <property type="project" value="InterPro"/>
</dbReference>
<evidence type="ECO:0000256" key="8">
    <source>
        <dbReference type="SAM" id="Phobius"/>
    </source>
</evidence>
<evidence type="ECO:0000256" key="1">
    <source>
        <dbReference type="ARBA" id="ARBA00004651"/>
    </source>
</evidence>
<keyword evidence="3 11" id="KW-0808">Transferase</keyword>
<feature type="transmembrane region" description="Helical" evidence="8">
    <location>
        <begin position="176"/>
        <end position="196"/>
    </location>
</feature>
<sequence length="655" mass="70847">MIDRSEEHGCRPEIQGLRGVAVALVVVFHLWPMVLPGGYVGVDVFFVISGFLITGLLARMATAGGRAWLVTFYSRRVRRLLPAAVLALLVTLAGTLLFLSKARWEETAVQVAASALYVQNWRLALQAVDYLGAAEAPSPVQHYWSLSIEEQFYIVWPLLVAAVIWLARRLGRSPKAALLVALTLVFAGSLAASVVVTQADPAWAYFVTHTRLWELALGGLLALAGEGFSPAAPSRLAMVAAGIGAIVISALLFSASTPFPGFHALLPTLGAVLVIAAGDIRLGRFRGLDVTILRYVGDRSYSIYLWHWPLIVFYTADRPAVGVLAGLGLMALTLGISELSYRYIEQRYRRPQSRTEWRPLAYGSAAIAVCVIASGGLGYALDRQGVDINLIGTPGYPGPAALLANAAVPDGVELLPPLGKLKRDVPVVYRLKCHQEQDSTEPVGCQLGDPEGSRTIVVTGDSHAAQWVPAIDKIARDHKWKLVTFTKAACPFTRAVVTENGKPYEACVQWRDNVLAEIGKLRPDLMFTSQSRYSDTPEPAMIEGLRSIWSELNKTGVKIIAIRNTPFVKFDPGDCLAADPDKCITARNEVEASNVFALAAAPLPDVRVVDMNDALCGKETCAAVVGNIVVWRDYHHMTATYALALAPYLAKAAGL</sequence>
<feature type="transmembrane region" description="Helical" evidence="8">
    <location>
        <begin position="236"/>
        <end position="255"/>
    </location>
</feature>
<dbReference type="GO" id="GO:0005886">
    <property type="term" value="C:plasma membrane"/>
    <property type="evidence" value="ECO:0007669"/>
    <property type="project" value="UniProtKB-SubCell"/>
</dbReference>
<feature type="transmembrane region" description="Helical" evidence="8">
    <location>
        <begin position="20"/>
        <end position="39"/>
    </location>
</feature>
<evidence type="ECO:0000259" key="10">
    <source>
        <dbReference type="Pfam" id="PF19040"/>
    </source>
</evidence>
<evidence type="ECO:0000256" key="4">
    <source>
        <dbReference type="ARBA" id="ARBA00022692"/>
    </source>
</evidence>
<evidence type="ECO:0000256" key="5">
    <source>
        <dbReference type="ARBA" id="ARBA00022989"/>
    </source>
</evidence>
<evidence type="ECO:0000256" key="3">
    <source>
        <dbReference type="ARBA" id="ARBA00022679"/>
    </source>
</evidence>
<dbReference type="InterPro" id="IPR036514">
    <property type="entry name" value="SGNH_hydro_sf"/>
</dbReference>
<comment type="subcellular location">
    <subcellularLocation>
        <location evidence="1">Cell membrane</location>
        <topology evidence="1">Multi-pass membrane protein</topology>
    </subcellularLocation>
</comment>
<feature type="transmembrane region" description="Helical" evidence="8">
    <location>
        <begin position="151"/>
        <end position="167"/>
    </location>
</feature>
<proteinExistence type="predicted"/>
<dbReference type="InterPro" id="IPR002656">
    <property type="entry name" value="Acyl_transf_3_dom"/>
</dbReference>
<dbReference type="GO" id="GO:0009103">
    <property type="term" value="P:lipopolysaccharide biosynthetic process"/>
    <property type="evidence" value="ECO:0007669"/>
    <property type="project" value="TreeGrafter"/>
</dbReference>
<keyword evidence="6 8" id="KW-0472">Membrane</keyword>
<dbReference type="Proteomes" id="UP000515465">
    <property type="component" value="Chromosome"/>
</dbReference>
<feature type="transmembrane region" description="Helical" evidence="8">
    <location>
        <begin position="261"/>
        <end position="280"/>
    </location>
</feature>
<dbReference type="PANTHER" id="PTHR23028:SF53">
    <property type="entry name" value="ACYL_TRANSF_3 DOMAIN-CONTAINING PROTEIN"/>
    <property type="match status" value="1"/>
</dbReference>
<keyword evidence="7 11" id="KW-0012">Acyltransferase</keyword>
<accession>A0A7G6SQH7</accession>
<dbReference type="Pfam" id="PF19040">
    <property type="entry name" value="SGNH"/>
    <property type="match status" value="1"/>
</dbReference>
<gene>
    <name evidence="11" type="ORF">HB778_09110</name>
</gene>
<dbReference type="EMBL" id="CP050296">
    <property type="protein sequence ID" value="QND56759.1"/>
    <property type="molecule type" value="Genomic_DNA"/>
</dbReference>
<dbReference type="InterPro" id="IPR043968">
    <property type="entry name" value="SGNH"/>
</dbReference>
<dbReference type="GO" id="GO:0016788">
    <property type="term" value="F:hydrolase activity, acting on ester bonds"/>
    <property type="evidence" value="ECO:0007669"/>
    <property type="project" value="UniProtKB-ARBA"/>
</dbReference>
<dbReference type="PANTHER" id="PTHR23028">
    <property type="entry name" value="ACETYLTRANSFERASE"/>
    <property type="match status" value="1"/>
</dbReference>
<keyword evidence="5 8" id="KW-1133">Transmembrane helix</keyword>
<dbReference type="SUPFAM" id="SSF52266">
    <property type="entry name" value="SGNH hydrolase"/>
    <property type="match status" value="1"/>
</dbReference>
<reference evidence="12" key="1">
    <citation type="journal article" date="2020" name="Mol. Plant Microbe">
        <title>Rhizobial microsymbionts of the narrowly endemic Oxytropis species growing in Kamchatka are characterized by significant genetic diversity and possess a set of genes that are associated with T3SS and T6SS secretion systems and can affect the development of symbiosis.</title>
        <authorList>
            <person name="Safronova V."/>
            <person name="Guro P."/>
            <person name="Sazanova A."/>
            <person name="Kuznetsova I."/>
            <person name="Belimov A."/>
            <person name="Yakubov V."/>
            <person name="Chirak E."/>
            <person name="Afonin A."/>
            <person name="Gogolev Y."/>
            <person name="Andronov E."/>
            <person name="Tikhonovich I."/>
        </authorList>
    </citation>
    <scope>NUCLEOTIDE SEQUENCE [LARGE SCALE GENOMIC DNA]</scope>
    <source>
        <strain evidence="12">583</strain>
    </source>
</reference>
<dbReference type="Gene3D" id="3.40.50.1110">
    <property type="entry name" value="SGNH hydrolase"/>
    <property type="match status" value="1"/>
</dbReference>
<feature type="transmembrane region" description="Helical" evidence="8">
    <location>
        <begin position="45"/>
        <end position="68"/>
    </location>
</feature>
<feature type="domain" description="SGNH" evidence="10">
    <location>
        <begin position="432"/>
        <end position="650"/>
    </location>
</feature>
<feature type="transmembrane region" description="Helical" evidence="8">
    <location>
        <begin position="80"/>
        <end position="99"/>
    </location>
</feature>
<evidence type="ECO:0000259" key="9">
    <source>
        <dbReference type="Pfam" id="PF01757"/>
    </source>
</evidence>
<feature type="domain" description="Acyltransferase 3" evidence="9">
    <location>
        <begin position="13"/>
        <end position="337"/>
    </location>
</feature>